<gene>
    <name evidence="7" type="ORF">KDA82_35055</name>
</gene>
<evidence type="ECO:0000256" key="4">
    <source>
        <dbReference type="ARBA" id="ARBA00022729"/>
    </source>
</evidence>
<comment type="caution">
    <text evidence="7">The sequence shown here is derived from an EMBL/GenBank/DDBJ whole genome shotgun (WGS) entry which is preliminary data.</text>
</comment>
<evidence type="ECO:0000259" key="6">
    <source>
        <dbReference type="PROSITE" id="PS50983"/>
    </source>
</evidence>
<dbReference type="SUPFAM" id="SSF53807">
    <property type="entry name" value="Helical backbone' metal receptor"/>
    <property type="match status" value="1"/>
</dbReference>
<feature type="region of interest" description="Disordered" evidence="5">
    <location>
        <begin position="48"/>
        <end position="71"/>
    </location>
</feature>
<dbReference type="GO" id="GO:1901678">
    <property type="term" value="P:iron coordination entity transport"/>
    <property type="evidence" value="ECO:0007669"/>
    <property type="project" value="UniProtKB-ARBA"/>
</dbReference>
<feature type="domain" description="Fe/B12 periplasmic-binding" evidence="6">
    <location>
        <begin position="82"/>
        <end position="342"/>
    </location>
</feature>
<dbReference type="InterPro" id="IPR051313">
    <property type="entry name" value="Bact_iron-sidero_bind"/>
</dbReference>
<dbReference type="Pfam" id="PF01497">
    <property type="entry name" value="Peripla_BP_2"/>
    <property type="match status" value="1"/>
</dbReference>
<evidence type="ECO:0000256" key="2">
    <source>
        <dbReference type="ARBA" id="ARBA00008814"/>
    </source>
</evidence>
<dbReference type="AlphaFoldDB" id="A0A8T4J4B5"/>
<dbReference type="CDD" id="cd01146">
    <property type="entry name" value="FhuD"/>
    <property type="match status" value="1"/>
</dbReference>
<dbReference type="Proteomes" id="UP000675554">
    <property type="component" value="Unassembled WGS sequence"/>
</dbReference>
<organism evidence="7 8">
    <name type="scientific">Streptomyces daliensis</name>
    <dbReference type="NCBI Taxonomy" id="299421"/>
    <lineage>
        <taxon>Bacteria</taxon>
        <taxon>Bacillati</taxon>
        <taxon>Actinomycetota</taxon>
        <taxon>Actinomycetes</taxon>
        <taxon>Kitasatosporales</taxon>
        <taxon>Streptomycetaceae</taxon>
        <taxon>Streptomyces</taxon>
    </lineage>
</organism>
<protein>
    <submittedName>
        <fullName evidence="7">Iron-siderophore ABC transporter substrate-binding protein</fullName>
    </submittedName>
</protein>
<evidence type="ECO:0000256" key="1">
    <source>
        <dbReference type="ARBA" id="ARBA00004196"/>
    </source>
</evidence>
<proteinExistence type="inferred from homology"/>
<sequence length="342" mass="35617">MPRLYGRSGRAIPAAPALSGTRSTRRRLAVTAALAAVVPLALSGCGAEESAGAEGSSEAKGATRTVEDATGARVKVPEKPVKVVTLSEMDLDSALALGVKPVGLTAGRGQKGAPEYLADKAEGIPLVGAVTGPDVEKVARAKPDVILAGQVADKQVLRQLRAIAPTVVTFAKSNDFKDALNLTANALNRQERAEKVLGAYDEKVAEVKKGLGDRVGSTVSVARYSTKGTALMQQGVFVSDVLKDLGFARPGIQKERGEGHSTPISDEDIAKVDGDWLFIGTLSAQGEDAKLLKELQEKPAYKELDAVREGHVTEIDGSKWTSLGGPLAAGSVLDDIEKAMAG</sequence>
<dbReference type="PROSITE" id="PS50983">
    <property type="entry name" value="FE_B12_PBP"/>
    <property type="match status" value="1"/>
</dbReference>
<evidence type="ECO:0000256" key="5">
    <source>
        <dbReference type="SAM" id="MobiDB-lite"/>
    </source>
</evidence>
<feature type="compositionally biased region" description="Low complexity" evidence="5">
    <location>
        <begin position="48"/>
        <end position="59"/>
    </location>
</feature>
<dbReference type="GO" id="GO:0030288">
    <property type="term" value="C:outer membrane-bounded periplasmic space"/>
    <property type="evidence" value="ECO:0007669"/>
    <property type="project" value="TreeGrafter"/>
</dbReference>
<keyword evidence="8" id="KW-1185">Reference proteome</keyword>
<dbReference type="PANTHER" id="PTHR30532:SF25">
    <property type="entry name" value="IRON(III) DICITRATE-BINDING PERIPLASMIC PROTEIN"/>
    <property type="match status" value="1"/>
</dbReference>
<reference evidence="7" key="1">
    <citation type="submission" date="2021-04" db="EMBL/GenBank/DDBJ databases">
        <title>Sequencing of actinobacteria type strains.</title>
        <authorList>
            <person name="Nguyen G.-S."/>
            <person name="Wentzel A."/>
        </authorList>
    </citation>
    <scope>NUCLEOTIDE SEQUENCE</scope>
    <source>
        <strain evidence="7">DSM 42095</strain>
    </source>
</reference>
<dbReference type="EMBL" id="JAGSMN010001215">
    <property type="protein sequence ID" value="MBR7678112.1"/>
    <property type="molecule type" value="Genomic_DNA"/>
</dbReference>
<evidence type="ECO:0000256" key="3">
    <source>
        <dbReference type="ARBA" id="ARBA00022448"/>
    </source>
</evidence>
<evidence type="ECO:0000313" key="7">
    <source>
        <dbReference type="EMBL" id="MBR7678112.1"/>
    </source>
</evidence>
<comment type="similarity">
    <text evidence="2">Belongs to the bacterial solute-binding protein 8 family.</text>
</comment>
<evidence type="ECO:0000313" key="8">
    <source>
        <dbReference type="Proteomes" id="UP000675554"/>
    </source>
</evidence>
<dbReference type="InterPro" id="IPR002491">
    <property type="entry name" value="ABC_transptr_periplasmic_BD"/>
</dbReference>
<keyword evidence="3" id="KW-0813">Transport</keyword>
<name>A0A8T4J4B5_9ACTN</name>
<keyword evidence="4" id="KW-0732">Signal</keyword>
<comment type="subcellular location">
    <subcellularLocation>
        <location evidence="1">Cell envelope</location>
    </subcellularLocation>
</comment>
<accession>A0A8T4J4B5</accession>
<dbReference type="PANTHER" id="PTHR30532">
    <property type="entry name" value="IRON III DICITRATE-BINDING PERIPLASMIC PROTEIN"/>
    <property type="match status" value="1"/>
</dbReference>
<dbReference type="Gene3D" id="3.40.50.1980">
    <property type="entry name" value="Nitrogenase molybdenum iron protein domain"/>
    <property type="match status" value="2"/>
</dbReference>